<dbReference type="EMBL" id="LSRS01000005">
    <property type="protein sequence ID" value="KAF1084753.1"/>
    <property type="molecule type" value="Genomic_DNA"/>
</dbReference>
<keyword evidence="7" id="KW-0418">Kinase</keyword>
<dbReference type="SUPFAM" id="SSF47384">
    <property type="entry name" value="Homodimeric domain of signal transducing histidine kinase"/>
    <property type="match status" value="1"/>
</dbReference>
<dbReference type="SMART" id="SM00387">
    <property type="entry name" value="HATPase_c"/>
    <property type="match status" value="1"/>
</dbReference>
<dbReference type="FunFam" id="3.30.565.10:FF:000010">
    <property type="entry name" value="Sensor histidine kinase RcsC"/>
    <property type="match status" value="1"/>
</dbReference>
<dbReference type="InterPro" id="IPR011006">
    <property type="entry name" value="CheY-like_superfamily"/>
</dbReference>
<accession>A0A9D2WPL0</accession>
<evidence type="ECO:0000256" key="7">
    <source>
        <dbReference type="ARBA" id="ARBA00022777"/>
    </source>
</evidence>
<dbReference type="CDD" id="cd17546">
    <property type="entry name" value="REC_hyHK_CKI1_RcsC-like"/>
    <property type="match status" value="1"/>
</dbReference>
<organism evidence="15 16">
    <name type="scientific">Sporotomaculum syntrophicum</name>
    <dbReference type="NCBI Taxonomy" id="182264"/>
    <lineage>
        <taxon>Bacteria</taxon>
        <taxon>Bacillati</taxon>
        <taxon>Bacillota</taxon>
        <taxon>Clostridia</taxon>
        <taxon>Eubacteriales</taxon>
        <taxon>Desulfallaceae</taxon>
        <taxon>Sporotomaculum</taxon>
    </lineage>
</organism>
<dbReference type="InterPro" id="IPR003661">
    <property type="entry name" value="HisK_dim/P_dom"/>
</dbReference>
<proteinExistence type="inferred from homology"/>
<sequence>MDEFSPSHKEFLHRVLNIMGITINRIANHMQVEKLLKESQIYTEELQTQSEELQLQQEELKTFNEKLEEQYKESKQKTVELEKAKLSLEEQARQLALSSQYKTDFLSNMSHELRTPLNSLLVLAQILAENSAGNLTAKQVEYAETIMSSGKDLLNLINDILDLSKVESGKMEVHPTEVPLNAIEDFAKRNFLPLAQTKKIDFSVQLADDLPEVIYTDEQRLRQILKNLLSNAFKFTEKGSVLLQIKKATMPATATPMLAISVTDTGIGIPEEKYNIIFEEFQQADGTTNRKYGGTGLGLSISKTIAELLGGFIRLESQEGKGSTFTLFIPLVAFDTMKEIIISEAAAGTEEELSDDINQPELDHPQGPLEGRKILIVDDDPRNVFALTALLENHKMDVLFAVDGKDGIKTLLENPDIDLVLMDIMLPEMDGYEAMRRIRQMPQYQALPIIALTAKAMKYDREKCINAGASDYISKPVNLKQLLSLIKVWLYK</sequence>
<keyword evidence="12" id="KW-0175">Coiled coil</keyword>
<keyword evidence="8" id="KW-0902">Two-component regulatory system</keyword>
<comment type="caution">
    <text evidence="15">The sequence shown here is derived from an EMBL/GenBank/DDBJ whole genome shotgun (WGS) entry which is preliminary data.</text>
</comment>
<feature type="domain" description="Response regulatory" evidence="14">
    <location>
        <begin position="373"/>
        <end position="490"/>
    </location>
</feature>
<evidence type="ECO:0000256" key="4">
    <source>
        <dbReference type="ARBA" id="ARBA00018672"/>
    </source>
</evidence>
<dbReference type="PROSITE" id="PS50109">
    <property type="entry name" value="HIS_KIN"/>
    <property type="match status" value="1"/>
</dbReference>
<dbReference type="Gene3D" id="1.10.287.130">
    <property type="match status" value="1"/>
</dbReference>
<evidence type="ECO:0000256" key="2">
    <source>
        <dbReference type="ARBA" id="ARBA00006402"/>
    </source>
</evidence>
<feature type="coiled-coil region" evidence="12">
    <location>
        <begin position="32"/>
        <end position="91"/>
    </location>
</feature>
<dbReference type="PANTHER" id="PTHR43047">
    <property type="entry name" value="TWO-COMPONENT HISTIDINE PROTEIN KINASE"/>
    <property type="match status" value="1"/>
</dbReference>
<dbReference type="Pfam" id="PF02518">
    <property type="entry name" value="HATPase_c"/>
    <property type="match status" value="1"/>
</dbReference>
<evidence type="ECO:0000256" key="12">
    <source>
        <dbReference type="SAM" id="Coils"/>
    </source>
</evidence>
<dbReference type="PRINTS" id="PR00344">
    <property type="entry name" value="BCTRLSENSOR"/>
</dbReference>
<dbReference type="InterPro" id="IPR036097">
    <property type="entry name" value="HisK_dim/P_sf"/>
</dbReference>
<feature type="domain" description="Histidine kinase" evidence="13">
    <location>
        <begin position="108"/>
        <end position="333"/>
    </location>
</feature>
<evidence type="ECO:0000256" key="1">
    <source>
        <dbReference type="ARBA" id="ARBA00000085"/>
    </source>
</evidence>
<dbReference type="InterPro" id="IPR005467">
    <property type="entry name" value="His_kinase_dom"/>
</dbReference>
<keyword evidence="16" id="KW-1185">Reference proteome</keyword>
<dbReference type="SMART" id="SM00448">
    <property type="entry name" value="REC"/>
    <property type="match status" value="1"/>
</dbReference>
<evidence type="ECO:0000313" key="16">
    <source>
        <dbReference type="Proteomes" id="UP000798488"/>
    </source>
</evidence>
<evidence type="ECO:0000259" key="13">
    <source>
        <dbReference type="PROSITE" id="PS50109"/>
    </source>
</evidence>
<dbReference type="GO" id="GO:0000155">
    <property type="term" value="F:phosphorelay sensor kinase activity"/>
    <property type="evidence" value="ECO:0007669"/>
    <property type="project" value="InterPro"/>
</dbReference>
<evidence type="ECO:0000256" key="11">
    <source>
        <dbReference type="PROSITE-ProRule" id="PRU00169"/>
    </source>
</evidence>
<dbReference type="SMART" id="SM00388">
    <property type="entry name" value="HisKA"/>
    <property type="match status" value="1"/>
</dbReference>
<evidence type="ECO:0000259" key="14">
    <source>
        <dbReference type="PROSITE" id="PS50110"/>
    </source>
</evidence>
<protein>
    <recommendedName>
        <fullName evidence="10">Circadian input-output histidine kinase CikA</fullName>
        <ecNumber evidence="3">2.7.13.3</ecNumber>
    </recommendedName>
    <alternativeName>
        <fullName evidence="4">Stage 0 sporulation protein A homolog</fullName>
    </alternativeName>
</protein>
<evidence type="ECO:0000256" key="6">
    <source>
        <dbReference type="ARBA" id="ARBA00022679"/>
    </source>
</evidence>
<evidence type="ECO:0000256" key="5">
    <source>
        <dbReference type="ARBA" id="ARBA00022553"/>
    </source>
</evidence>
<dbReference type="Pfam" id="PF00512">
    <property type="entry name" value="HisKA"/>
    <property type="match status" value="1"/>
</dbReference>
<dbReference type="Gene3D" id="3.40.50.2300">
    <property type="match status" value="1"/>
</dbReference>
<keyword evidence="6 15" id="KW-0808">Transferase</keyword>
<evidence type="ECO:0000256" key="3">
    <source>
        <dbReference type="ARBA" id="ARBA00012438"/>
    </source>
</evidence>
<name>A0A9D2WPL0_9FIRM</name>
<dbReference type="EC" id="2.7.13.3" evidence="3"/>
<dbReference type="SUPFAM" id="SSF52172">
    <property type="entry name" value="CheY-like"/>
    <property type="match status" value="1"/>
</dbReference>
<dbReference type="InterPro" id="IPR036890">
    <property type="entry name" value="HATPase_C_sf"/>
</dbReference>
<evidence type="ECO:0000256" key="9">
    <source>
        <dbReference type="ARBA" id="ARBA00024867"/>
    </source>
</evidence>
<reference evidence="15" key="1">
    <citation type="submission" date="2016-02" db="EMBL/GenBank/DDBJ databases">
        <title>Draft Genome Sequence of Sporotomaculum syntrophicum Strain FB, a Syntrophic Benzoate Degrader.</title>
        <authorList>
            <person name="Nobu M.K."/>
            <person name="Narihiro T."/>
            <person name="Qiu Y.-L."/>
            <person name="Ohashi A."/>
            <person name="Liu W.-T."/>
            <person name="Yuji S."/>
        </authorList>
    </citation>
    <scope>NUCLEOTIDE SEQUENCE</scope>
    <source>
        <strain evidence="15">FB</strain>
    </source>
</reference>
<evidence type="ECO:0000256" key="10">
    <source>
        <dbReference type="ARBA" id="ARBA00074306"/>
    </source>
</evidence>
<evidence type="ECO:0000313" key="15">
    <source>
        <dbReference type="EMBL" id="KAF1084753.1"/>
    </source>
</evidence>
<dbReference type="InterPro" id="IPR001789">
    <property type="entry name" value="Sig_transdc_resp-reg_receiver"/>
</dbReference>
<dbReference type="CDD" id="cd00082">
    <property type="entry name" value="HisKA"/>
    <property type="match status" value="1"/>
</dbReference>
<dbReference type="Pfam" id="PF00072">
    <property type="entry name" value="Response_reg"/>
    <property type="match status" value="1"/>
</dbReference>
<dbReference type="Proteomes" id="UP000798488">
    <property type="component" value="Unassembled WGS sequence"/>
</dbReference>
<gene>
    <name evidence="15" type="primary">rpfC</name>
    <name evidence="15" type="ORF">SPSYN_02539</name>
</gene>
<dbReference type="PROSITE" id="PS50110">
    <property type="entry name" value="RESPONSE_REGULATORY"/>
    <property type="match status" value="1"/>
</dbReference>
<keyword evidence="5 11" id="KW-0597">Phosphoprotein</keyword>
<dbReference type="Gene3D" id="3.30.565.10">
    <property type="entry name" value="Histidine kinase-like ATPase, C-terminal domain"/>
    <property type="match status" value="1"/>
</dbReference>
<dbReference type="InterPro" id="IPR003594">
    <property type="entry name" value="HATPase_dom"/>
</dbReference>
<feature type="modified residue" description="4-aspartylphosphate" evidence="11">
    <location>
        <position position="423"/>
    </location>
</feature>
<dbReference type="CDD" id="cd16922">
    <property type="entry name" value="HATPase_EvgS-ArcB-TorS-like"/>
    <property type="match status" value="1"/>
</dbReference>
<evidence type="ECO:0000256" key="8">
    <source>
        <dbReference type="ARBA" id="ARBA00023012"/>
    </source>
</evidence>
<comment type="function">
    <text evidence="9">May play the central regulatory role in sporulation. It may be an element of the effector pathway responsible for the activation of sporulation genes in response to nutritional stress. Spo0A may act in concert with spo0H (a sigma factor) to control the expression of some genes that are critical to the sporulation process.</text>
</comment>
<comment type="similarity">
    <text evidence="2">In the N-terminal section; belongs to the phytochrome family.</text>
</comment>
<dbReference type="SUPFAM" id="SSF55874">
    <property type="entry name" value="ATPase domain of HSP90 chaperone/DNA topoisomerase II/histidine kinase"/>
    <property type="match status" value="1"/>
</dbReference>
<dbReference type="AlphaFoldDB" id="A0A9D2WPL0"/>
<dbReference type="InterPro" id="IPR004358">
    <property type="entry name" value="Sig_transdc_His_kin-like_C"/>
</dbReference>
<comment type="catalytic activity">
    <reaction evidence="1">
        <text>ATP + protein L-histidine = ADP + protein N-phospho-L-histidine.</text>
        <dbReference type="EC" id="2.7.13.3"/>
    </reaction>
</comment>